<dbReference type="GO" id="GO:0005576">
    <property type="term" value="C:extracellular region"/>
    <property type="evidence" value="ECO:0007669"/>
    <property type="project" value="UniProtKB-SubCell"/>
</dbReference>
<dbReference type="EMBL" id="KB200329">
    <property type="protein sequence ID" value="ESP02214.1"/>
    <property type="molecule type" value="Genomic_DNA"/>
</dbReference>
<dbReference type="Gene3D" id="1.20.90.10">
    <property type="entry name" value="Phospholipase A2 domain"/>
    <property type="match status" value="1"/>
</dbReference>
<dbReference type="OMA" id="CACDEEF"/>
<dbReference type="OrthoDB" id="6075074at2759"/>
<dbReference type="GO" id="GO:0004623">
    <property type="term" value="F:phospholipase A2 activity"/>
    <property type="evidence" value="ECO:0007669"/>
    <property type="project" value="InterPro"/>
</dbReference>
<evidence type="ECO:0000313" key="4">
    <source>
        <dbReference type="EMBL" id="ESP02214.1"/>
    </source>
</evidence>
<evidence type="ECO:0000256" key="1">
    <source>
        <dbReference type="ARBA" id="ARBA00004613"/>
    </source>
</evidence>
<dbReference type="GO" id="GO:0050482">
    <property type="term" value="P:arachidonate secretion"/>
    <property type="evidence" value="ECO:0007669"/>
    <property type="project" value="InterPro"/>
</dbReference>
<dbReference type="Proteomes" id="UP000030746">
    <property type="component" value="Unassembled WGS sequence"/>
</dbReference>
<feature type="domain" description="Phospholipase A2-like central" evidence="3">
    <location>
        <begin position="2"/>
        <end position="96"/>
    </location>
</feature>
<keyword evidence="5" id="KW-1185">Reference proteome</keyword>
<dbReference type="CTD" id="20230737"/>
<dbReference type="Pfam" id="PF05826">
    <property type="entry name" value="Phospholip_A2_2"/>
    <property type="match status" value="1"/>
</dbReference>
<feature type="non-terminal residue" evidence="4">
    <location>
        <position position="1"/>
    </location>
</feature>
<accession>V4ADX3</accession>
<reference evidence="4 5" key="1">
    <citation type="journal article" date="2013" name="Nature">
        <title>Insights into bilaterian evolution from three spiralian genomes.</title>
        <authorList>
            <person name="Simakov O."/>
            <person name="Marletaz F."/>
            <person name="Cho S.J."/>
            <person name="Edsinger-Gonzales E."/>
            <person name="Havlak P."/>
            <person name="Hellsten U."/>
            <person name="Kuo D.H."/>
            <person name="Larsson T."/>
            <person name="Lv J."/>
            <person name="Arendt D."/>
            <person name="Savage R."/>
            <person name="Osoegawa K."/>
            <person name="de Jong P."/>
            <person name="Grimwood J."/>
            <person name="Chapman J.A."/>
            <person name="Shapiro H."/>
            <person name="Aerts A."/>
            <person name="Otillar R.P."/>
            <person name="Terry A.Y."/>
            <person name="Boore J.L."/>
            <person name="Grigoriev I.V."/>
            <person name="Lindberg D.R."/>
            <person name="Seaver E.C."/>
            <person name="Weisblat D.A."/>
            <person name="Putnam N.H."/>
            <person name="Rokhsar D.S."/>
        </authorList>
    </citation>
    <scope>NUCLEOTIDE SEQUENCE [LARGE SCALE GENOMIC DNA]</scope>
</reference>
<proteinExistence type="predicted"/>
<dbReference type="SUPFAM" id="SSF48619">
    <property type="entry name" value="Phospholipase A2, PLA2"/>
    <property type="match status" value="1"/>
</dbReference>
<protein>
    <recommendedName>
        <fullName evidence="3">Phospholipase A2-like central domain-containing protein</fullName>
    </recommendedName>
</protein>
<organism evidence="4 5">
    <name type="scientific">Lottia gigantea</name>
    <name type="common">Giant owl limpet</name>
    <dbReference type="NCBI Taxonomy" id="225164"/>
    <lineage>
        <taxon>Eukaryota</taxon>
        <taxon>Metazoa</taxon>
        <taxon>Spiralia</taxon>
        <taxon>Lophotrochozoa</taxon>
        <taxon>Mollusca</taxon>
        <taxon>Gastropoda</taxon>
        <taxon>Patellogastropoda</taxon>
        <taxon>Lottioidea</taxon>
        <taxon>Lottiidae</taxon>
        <taxon>Lottia</taxon>
    </lineage>
</organism>
<name>V4ADX3_LOTGI</name>
<keyword evidence="2" id="KW-0964">Secreted</keyword>
<dbReference type="PANTHER" id="PTHR12253">
    <property type="entry name" value="RH14732P"/>
    <property type="match status" value="1"/>
</dbReference>
<dbReference type="RefSeq" id="XP_009047372.1">
    <property type="nucleotide sequence ID" value="XM_009049124.1"/>
</dbReference>
<evidence type="ECO:0000256" key="2">
    <source>
        <dbReference type="ARBA" id="ARBA00022525"/>
    </source>
</evidence>
<sequence length="118" mass="13566">FFPGTKWCGAGNSSDNFYDLGKHLDTDICCREHDTCSDNIGPYETKHELYNGSPFVKSNCICDNKFYDCLKQSDDDAGHTIGNIYFNILHSECFQKEIVECDKEWVLFRSLCNILFLV</sequence>
<evidence type="ECO:0000259" key="3">
    <source>
        <dbReference type="Pfam" id="PF05826"/>
    </source>
</evidence>
<evidence type="ECO:0000313" key="5">
    <source>
        <dbReference type="Proteomes" id="UP000030746"/>
    </source>
</evidence>
<dbReference type="GeneID" id="20230737"/>
<dbReference type="AlphaFoldDB" id="V4ADX3"/>
<dbReference type="PROSITE" id="PS00118">
    <property type="entry name" value="PA2_HIS"/>
    <property type="match status" value="1"/>
</dbReference>
<dbReference type="InterPro" id="IPR016090">
    <property type="entry name" value="PLA2-like_dom"/>
</dbReference>
<dbReference type="STRING" id="225164.V4ADX3"/>
<dbReference type="HOGENOM" id="CLU_118255_0_0_1"/>
<dbReference type="InterPro" id="IPR033113">
    <property type="entry name" value="PLA2_histidine"/>
</dbReference>
<dbReference type="GO" id="GO:0006644">
    <property type="term" value="P:phospholipid metabolic process"/>
    <property type="evidence" value="ECO:0007669"/>
    <property type="project" value="InterPro"/>
</dbReference>
<dbReference type="KEGG" id="lgi:LOTGIDRAFT_111520"/>
<gene>
    <name evidence="4" type="ORF">LOTGIDRAFT_111520</name>
</gene>
<dbReference type="InterPro" id="IPR036444">
    <property type="entry name" value="PLipase_A2_dom_sf"/>
</dbReference>
<comment type="subcellular location">
    <subcellularLocation>
        <location evidence="1">Secreted</location>
    </subcellularLocation>
</comment>